<dbReference type="PANTHER" id="PTHR37422:SF17">
    <property type="entry name" value="O-ANTIGEN LIGASE"/>
    <property type="match status" value="1"/>
</dbReference>
<feature type="transmembrane region" description="Helical" evidence="5">
    <location>
        <begin position="390"/>
        <end position="411"/>
    </location>
</feature>
<feature type="transmembrane region" description="Helical" evidence="5">
    <location>
        <begin position="20"/>
        <end position="38"/>
    </location>
</feature>
<keyword evidence="7" id="KW-0436">Ligase</keyword>
<dbReference type="GO" id="GO:0016874">
    <property type="term" value="F:ligase activity"/>
    <property type="evidence" value="ECO:0007669"/>
    <property type="project" value="UniProtKB-KW"/>
</dbReference>
<keyword evidence="4 5" id="KW-0472">Membrane</keyword>
<evidence type="ECO:0000256" key="3">
    <source>
        <dbReference type="ARBA" id="ARBA00022989"/>
    </source>
</evidence>
<evidence type="ECO:0000256" key="5">
    <source>
        <dbReference type="SAM" id="Phobius"/>
    </source>
</evidence>
<gene>
    <name evidence="7" type="ORF">F384_19570</name>
</gene>
<protein>
    <submittedName>
        <fullName evidence="7">Ligase</fullName>
    </submittedName>
</protein>
<evidence type="ECO:0000313" key="7">
    <source>
        <dbReference type="EMBL" id="AKE60607.1"/>
    </source>
</evidence>
<dbReference type="PANTHER" id="PTHR37422">
    <property type="entry name" value="TEICHURONIC ACID BIOSYNTHESIS PROTEIN TUAE"/>
    <property type="match status" value="1"/>
</dbReference>
<dbReference type="EMBL" id="CP011132">
    <property type="protein sequence ID" value="AKE60607.1"/>
    <property type="molecule type" value="Genomic_DNA"/>
</dbReference>
<feature type="transmembrane region" description="Helical" evidence="5">
    <location>
        <begin position="103"/>
        <end position="124"/>
    </location>
</feature>
<organism evidence="7 8">
    <name type="scientific">Citrobacter amalonaticus Y19</name>
    <dbReference type="NCBI Taxonomy" id="1261127"/>
    <lineage>
        <taxon>Bacteria</taxon>
        <taxon>Pseudomonadati</taxon>
        <taxon>Pseudomonadota</taxon>
        <taxon>Gammaproteobacteria</taxon>
        <taxon>Enterobacterales</taxon>
        <taxon>Enterobacteriaceae</taxon>
        <taxon>Citrobacter</taxon>
    </lineage>
</organism>
<sequence>MPTLSLISPWRRYATKTSSALEITTYLLCTITLIVALFDNTLSMKLYNVTAILGLLALLLRGKPESYSVQYWLLPLAIFIIGTLDVAWYSAFKVDHSPFRATYHSYLNTAKIFLFGAFLTLLALTSRIRFKKELPLYILYSLSFFIAGYAYYIKTTTGIIRLDFGIGSATGAAYSIMFVGIVSGISILYSQRKHPVLFLLNAIATFYALALTQTRSTLLIFPVICALSLVAGYIKSPKKLFFSVIGFFIALVVLVALFSQPIYKRYHEGVSDLTRYSQGNSKSSLGARLAMYEIGFDIFKEAPLAARSADTRAQRMKELASENKYLQGALEFSNVHLHNEFIEAASLKGIAGVLSTLLFYVALFFTVYYHRSLGLFALTLAIIGTGLSDVILWSRSVPIIIITAIVLMLFLKKNRLHDEIAPQ</sequence>
<dbReference type="RefSeq" id="WP_046492107.1">
    <property type="nucleotide sequence ID" value="NZ_CP011132.1"/>
</dbReference>
<dbReference type="Pfam" id="PF04932">
    <property type="entry name" value="Wzy_C"/>
    <property type="match status" value="1"/>
</dbReference>
<feature type="transmembrane region" description="Helical" evidence="5">
    <location>
        <begin position="136"/>
        <end position="153"/>
    </location>
</feature>
<evidence type="ECO:0000313" key="8">
    <source>
        <dbReference type="Proteomes" id="UP000034085"/>
    </source>
</evidence>
<evidence type="ECO:0000256" key="1">
    <source>
        <dbReference type="ARBA" id="ARBA00004141"/>
    </source>
</evidence>
<dbReference type="PATRIC" id="fig|1261127.3.peg.4086"/>
<dbReference type="InterPro" id="IPR007016">
    <property type="entry name" value="O-antigen_ligase-rel_domated"/>
</dbReference>
<keyword evidence="2 5" id="KW-0812">Transmembrane</keyword>
<proteinExistence type="predicted"/>
<dbReference type="AlphaFoldDB" id="A0A0F6TXK4"/>
<feature type="transmembrane region" description="Helical" evidence="5">
    <location>
        <begin position="216"/>
        <end position="234"/>
    </location>
</feature>
<name>A0A0F6TXK4_CITAM</name>
<reference evidence="7 8" key="1">
    <citation type="journal article" date="2013" name="Appl. Microbiol. Biotechnol.">
        <title>Glycerol assimilation and production of 1,3-propanediol by Citrobacter amalonaticus Y19.</title>
        <authorList>
            <person name="Ainala S.K."/>
            <person name="Ashok S."/>
            <person name="Ko Y."/>
            <person name="Park S."/>
        </authorList>
    </citation>
    <scope>NUCLEOTIDE SEQUENCE [LARGE SCALE GENOMIC DNA]</scope>
    <source>
        <strain evidence="7 8">Y19</strain>
    </source>
</reference>
<dbReference type="KEGG" id="cama:F384_19570"/>
<dbReference type="InterPro" id="IPR051533">
    <property type="entry name" value="WaaL-like"/>
</dbReference>
<dbReference type="OrthoDB" id="6502028at2"/>
<evidence type="ECO:0000259" key="6">
    <source>
        <dbReference type="Pfam" id="PF04932"/>
    </source>
</evidence>
<dbReference type="GO" id="GO:0016020">
    <property type="term" value="C:membrane"/>
    <property type="evidence" value="ECO:0007669"/>
    <property type="project" value="UniProtKB-SubCell"/>
</dbReference>
<evidence type="ECO:0000256" key="4">
    <source>
        <dbReference type="ARBA" id="ARBA00023136"/>
    </source>
</evidence>
<keyword evidence="3 5" id="KW-1133">Transmembrane helix</keyword>
<comment type="subcellular location">
    <subcellularLocation>
        <location evidence="1">Membrane</location>
        <topology evidence="1">Multi-pass membrane protein</topology>
    </subcellularLocation>
</comment>
<feature type="transmembrane region" description="Helical" evidence="5">
    <location>
        <begin position="350"/>
        <end position="370"/>
    </location>
</feature>
<dbReference type="HOGENOM" id="CLU_054167_0_0_6"/>
<evidence type="ECO:0000256" key="2">
    <source>
        <dbReference type="ARBA" id="ARBA00022692"/>
    </source>
</evidence>
<feature type="domain" description="O-antigen ligase-related" evidence="6">
    <location>
        <begin position="202"/>
        <end position="355"/>
    </location>
</feature>
<feature type="transmembrane region" description="Helical" evidence="5">
    <location>
        <begin position="72"/>
        <end position="91"/>
    </location>
</feature>
<dbReference type="Proteomes" id="UP000034085">
    <property type="component" value="Chromosome"/>
</dbReference>
<feature type="transmembrane region" description="Helical" evidence="5">
    <location>
        <begin position="240"/>
        <end position="258"/>
    </location>
</feature>
<feature type="transmembrane region" description="Helical" evidence="5">
    <location>
        <begin position="165"/>
        <end position="189"/>
    </location>
</feature>
<accession>A0A0F6TXK4</accession>